<evidence type="ECO:0000256" key="13">
    <source>
        <dbReference type="PROSITE-ProRule" id="PRU00169"/>
    </source>
</evidence>
<dbReference type="Pfam" id="PF00072">
    <property type="entry name" value="Response_reg"/>
    <property type="match status" value="1"/>
</dbReference>
<keyword evidence="6" id="KW-0592">Phosphate transport</keyword>
<sequence length="233" mass="26220">MKPLVMIVEDEIALVTMLRYNLEKEGYRVVEATDGEEALTVAAENTPNLILLDWMLPMMSGIEVCRQLRRKPATKDVPIIMVTARGEETDKVRGLNTGADDYITKPFSMPELMARIGALLRRSQPVAQSKGVLTYEDISMDLSAHRVTRAGRYVHLGPTEFRLLQFLMEHPGCVFSREELLNAVWGPDIYVEPRTVDVHIRRLRKALNGETEQDVIRTVRAAGYALDANAVVV</sequence>
<evidence type="ECO:0000256" key="8">
    <source>
        <dbReference type="ARBA" id="ARBA00023015"/>
    </source>
</evidence>
<dbReference type="PANTHER" id="PTHR48111">
    <property type="entry name" value="REGULATOR OF RPOS"/>
    <property type="match status" value="1"/>
</dbReference>
<dbReference type="SUPFAM" id="SSF46894">
    <property type="entry name" value="C-terminal effector domain of the bipartite response regulators"/>
    <property type="match status" value="1"/>
</dbReference>
<evidence type="ECO:0000313" key="18">
    <source>
        <dbReference type="Proteomes" id="UP000219621"/>
    </source>
</evidence>
<dbReference type="InterPro" id="IPR001789">
    <property type="entry name" value="Sig_transdc_resp-reg_receiver"/>
</dbReference>
<feature type="modified residue" description="4-aspartylphosphate" evidence="13">
    <location>
        <position position="53"/>
    </location>
</feature>
<dbReference type="GO" id="GO:0000156">
    <property type="term" value="F:phosphorelay response regulator activity"/>
    <property type="evidence" value="ECO:0007669"/>
    <property type="project" value="InterPro"/>
</dbReference>
<dbReference type="Proteomes" id="UP000219621">
    <property type="component" value="Unassembled WGS sequence"/>
</dbReference>
<evidence type="ECO:0000256" key="7">
    <source>
        <dbReference type="ARBA" id="ARBA00023012"/>
    </source>
</evidence>
<keyword evidence="18" id="KW-1185">Reference proteome</keyword>
<comment type="function">
    <text evidence="12">This protein is a positive regulator for the phosphate regulon. Transcription of this operon is positively regulated by PhoB and PhoR when phosphate is limited.</text>
</comment>
<dbReference type="InterPro" id="IPR039420">
    <property type="entry name" value="WalR-like"/>
</dbReference>
<evidence type="ECO:0000256" key="1">
    <source>
        <dbReference type="ARBA" id="ARBA00004496"/>
    </source>
</evidence>
<dbReference type="AlphaFoldDB" id="A0A286GKV4"/>
<dbReference type="GO" id="GO:0006817">
    <property type="term" value="P:phosphate ion transport"/>
    <property type="evidence" value="ECO:0007669"/>
    <property type="project" value="UniProtKB-KW"/>
</dbReference>
<dbReference type="SMART" id="SM00448">
    <property type="entry name" value="REC"/>
    <property type="match status" value="1"/>
</dbReference>
<dbReference type="Gene3D" id="1.10.10.10">
    <property type="entry name" value="Winged helix-like DNA-binding domain superfamily/Winged helix DNA-binding domain"/>
    <property type="match status" value="1"/>
</dbReference>
<keyword evidence="8" id="KW-0805">Transcription regulation</keyword>
<dbReference type="Pfam" id="PF00486">
    <property type="entry name" value="Trans_reg_C"/>
    <property type="match status" value="1"/>
</dbReference>
<dbReference type="SUPFAM" id="SSF52172">
    <property type="entry name" value="CheY-like"/>
    <property type="match status" value="1"/>
</dbReference>
<dbReference type="PANTHER" id="PTHR48111:SF40">
    <property type="entry name" value="PHOSPHATE REGULON TRANSCRIPTIONAL REGULATORY PROTEIN PHOB"/>
    <property type="match status" value="1"/>
</dbReference>
<keyword evidence="5 13" id="KW-0597">Phosphoprotein</keyword>
<keyword evidence="7" id="KW-0902">Two-component regulatory system</keyword>
<keyword evidence="9 14" id="KW-0238">DNA-binding</keyword>
<gene>
    <name evidence="17" type="ORF">SAMN05421508_10511</name>
</gene>
<dbReference type="RefSeq" id="WP_097279403.1">
    <property type="nucleotide sequence ID" value="NZ_OCNJ01000005.1"/>
</dbReference>
<dbReference type="PROSITE" id="PS51755">
    <property type="entry name" value="OMPR_PHOB"/>
    <property type="match status" value="1"/>
</dbReference>
<proteinExistence type="predicted"/>
<evidence type="ECO:0000259" key="16">
    <source>
        <dbReference type="PROSITE" id="PS51755"/>
    </source>
</evidence>
<accession>A0A286GKV4</accession>
<keyword evidence="3" id="KW-0813">Transport</keyword>
<dbReference type="GO" id="GO:0032993">
    <property type="term" value="C:protein-DNA complex"/>
    <property type="evidence" value="ECO:0007669"/>
    <property type="project" value="TreeGrafter"/>
</dbReference>
<keyword evidence="11" id="KW-0804">Transcription</keyword>
<protein>
    <recommendedName>
        <fullName evidence="2">Phosphate regulon transcriptional regulatory protein PhoB</fullName>
    </recommendedName>
</protein>
<comment type="subcellular location">
    <subcellularLocation>
        <location evidence="1">Cytoplasm</location>
    </subcellularLocation>
</comment>
<dbReference type="Gene3D" id="6.10.250.690">
    <property type="match status" value="1"/>
</dbReference>
<evidence type="ECO:0000256" key="6">
    <source>
        <dbReference type="ARBA" id="ARBA00022592"/>
    </source>
</evidence>
<evidence type="ECO:0000256" key="3">
    <source>
        <dbReference type="ARBA" id="ARBA00022448"/>
    </source>
</evidence>
<dbReference type="CDD" id="cd00383">
    <property type="entry name" value="trans_reg_C"/>
    <property type="match status" value="1"/>
</dbReference>
<dbReference type="GO" id="GO:0000976">
    <property type="term" value="F:transcription cis-regulatory region binding"/>
    <property type="evidence" value="ECO:0007669"/>
    <property type="project" value="TreeGrafter"/>
</dbReference>
<dbReference type="GO" id="GO:0005829">
    <property type="term" value="C:cytosol"/>
    <property type="evidence" value="ECO:0007669"/>
    <property type="project" value="TreeGrafter"/>
</dbReference>
<dbReference type="InterPro" id="IPR016032">
    <property type="entry name" value="Sig_transdc_resp-reg_C-effctor"/>
</dbReference>
<dbReference type="OrthoDB" id="9802426at2"/>
<evidence type="ECO:0000256" key="4">
    <source>
        <dbReference type="ARBA" id="ARBA00022490"/>
    </source>
</evidence>
<dbReference type="GO" id="GO:0006355">
    <property type="term" value="P:regulation of DNA-templated transcription"/>
    <property type="evidence" value="ECO:0007669"/>
    <property type="project" value="InterPro"/>
</dbReference>
<evidence type="ECO:0000313" key="17">
    <source>
        <dbReference type="EMBL" id="SOD95816.1"/>
    </source>
</evidence>
<evidence type="ECO:0000256" key="11">
    <source>
        <dbReference type="ARBA" id="ARBA00023163"/>
    </source>
</evidence>
<dbReference type="InterPro" id="IPR036388">
    <property type="entry name" value="WH-like_DNA-bd_sf"/>
</dbReference>
<feature type="domain" description="Response regulatory" evidence="15">
    <location>
        <begin position="4"/>
        <end position="120"/>
    </location>
</feature>
<dbReference type="PROSITE" id="PS50110">
    <property type="entry name" value="RESPONSE_REGULATORY"/>
    <property type="match status" value="1"/>
</dbReference>
<dbReference type="InterPro" id="IPR011879">
    <property type="entry name" value="Sig_transdc_resp-reg_PhoB"/>
</dbReference>
<evidence type="ECO:0000256" key="2">
    <source>
        <dbReference type="ARBA" id="ARBA00013332"/>
    </source>
</evidence>
<keyword evidence="10" id="KW-0010">Activator</keyword>
<evidence type="ECO:0000256" key="10">
    <source>
        <dbReference type="ARBA" id="ARBA00023159"/>
    </source>
</evidence>
<organism evidence="17 18">
    <name type="scientific">Caenispirillum bisanense</name>
    <dbReference type="NCBI Taxonomy" id="414052"/>
    <lineage>
        <taxon>Bacteria</taxon>
        <taxon>Pseudomonadati</taxon>
        <taxon>Pseudomonadota</taxon>
        <taxon>Alphaproteobacteria</taxon>
        <taxon>Rhodospirillales</taxon>
        <taxon>Novispirillaceae</taxon>
        <taxon>Caenispirillum</taxon>
    </lineage>
</organism>
<name>A0A286GKV4_9PROT</name>
<feature type="DNA-binding region" description="OmpR/PhoB-type" evidence="14">
    <location>
        <begin position="130"/>
        <end position="228"/>
    </location>
</feature>
<feature type="domain" description="OmpR/PhoB-type" evidence="16">
    <location>
        <begin position="130"/>
        <end position="228"/>
    </location>
</feature>
<reference evidence="17 18" key="1">
    <citation type="submission" date="2017-09" db="EMBL/GenBank/DDBJ databases">
        <authorList>
            <person name="Ehlers B."/>
            <person name="Leendertz F.H."/>
        </authorList>
    </citation>
    <scope>NUCLEOTIDE SEQUENCE [LARGE SCALE GENOMIC DNA]</scope>
    <source>
        <strain evidence="17 18">USBA 140</strain>
    </source>
</reference>
<dbReference type="FunFam" id="3.40.50.2300:FF:000001">
    <property type="entry name" value="DNA-binding response regulator PhoB"/>
    <property type="match status" value="1"/>
</dbReference>
<evidence type="ECO:0000256" key="9">
    <source>
        <dbReference type="ARBA" id="ARBA00023125"/>
    </source>
</evidence>
<evidence type="ECO:0000256" key="5">
    <source>
        <dbReference type="ARBA" id="ARBA00022553"/>
    </source>
</evidence>
<evidence type="ECO:0000256" key="14">
    <source>
        <dbReference type="PROSITE-ProRule" id="PRU01091"/>
    </source>
</evidence>
<dbReference type="Gene3D" id="3.40.50.2300">
    <property type="match status" value="1"/>
</dbReference>
<dbReference type="SMART" id="SM00862">
    <property type="entry name" value="Trans_reg_C"/>
    <property type="match status" value="1"/>
</dbReference>
<dbReference type="EMBL" id="OCNJ01000005">
    <property type="protein sequence ID" value="SOD95816.1"/>
    <property type="molecule type" value="Genomic_DNA"/>
</dbReference>
<dbReference type="NCBIfam" id="TIGR02154">
    <property type="entry name" value="PhoB"/>
    <property type="match status" value="1"/>
</dbReference>
<evidence type="ECO:0000256" key="12">
    <source>
        <dbReference type="ARBA" id="ARBA00024735"/>
    </source>
</evidence>
<keyword evidence="4" id="KW-0963">Cytoplasm</keyword>
<dbReference type="InterPro" id="IPR011006">
    <property type="entry name" value="CheY-like_superfamily"/>
</dbReference>
<evidence type="ECO:0000259" key="15">
    <source>
        <dbReference type="PROSITE" id="PS50110"/>
    </source>
</evidence>
<dbReference type="InterPro" id="IPR001867">
    <property type="entry name" value="OmpR/PhoB-type_DNA-bd"/>
</dbReference>